<protein>
    <submittedName>
        <fullName evidence="1">Uncharacterized protein</fullName>
    </submittedName>
</protein>
<dbReference type="AlphaFoldDB" id="A0A7U2EY11"/>
<keyword evidence="2" id="KW-1185">Reference proteome</keyword>
<organism evidence="1 2">
    <name type="scientific">Phaeosphaeria nodorum (strain SN15 / ATCC MYA-4574 / FGSC 10173)</name>
    <name type="common">Glume blotch fungus</name>
    <name type="synonym">Parastagonospora nodorum</name>
    <dbReference type="NCBI Taxonomy" id="321614"/>
    <lineage>
        <taxon>Eukaryota</taxon>
        <taxon>Fungi</taxon>
        <taxon>Dikarya</taxon>
        <taxon>Ascomycota</taxon>
        <taxon>Pezizomycotina</taxon>
        <taxon>Dothideomycetes</taxon>
        <taxon>Pleosporomycetidae</taxon>
        <taxon>Pleosporales</taxon>
        <taxon>Pleosporineae</taxon>
        <taxon>Phaeosphaeriaceae</taxon>
        <taxon>Parastagonospora</taxon>
    </lineage>
</organism>
<gene>
    <name evidence="1" type="ORF">JI435_027720</name>
</gene>
<dbReference type="Proteomes" id="UP000663193">
    <property type="component" value="Chromosome 5"/>
</dbReference>
<dbReference type="VEuPathDB" id="FungiDB:JI435_027720"/>
<evidence type="ECO:0000313" key="2">
    <source>
        <dbReference type="Proteomes" id="UP000663193"/>
    </source>
</evidence>
<sequence length="69" mass="7593">MGASAENEIVRAVEVPCLAWSFNFNDHWINMCQPTYTQRINGIFRCSRLLVTGSPCMNTGASESGPRVG</sequence>
<accession>A0A7U2EY11</accession>
<name>A0A7U2EY11_PHANO</name>
<evidence type="ECO:0000313" key="1">
    <source>
        <dbReference type="EMBL" id="QRC95042.1"/>
    </source>
</evidence>
<reference evidence="2" key="1">
    <citation type="journal article" date="2021" name="BMC Genomics">
        <title>Chromosome-level genome assembly and manually-curated proteome of model necrotroph Parastagonospora nodorum Sn15 reveals a genome-wide trove of candidate effector homologs, and redundancy of virulence-related functions within an accessory chromosome.</title>
        <authorList>
            <person name="Bertazzoni S."/>
            <person name="Jones D.A.B."/>
            <person name="Phan H.T."/>
            <person name="Tan K.-C."/>
            <person name="Hane J.K."/>
        </authorList>
    </citation>
    <scope>NUCLEOTIDE SEQUENCE [LARGE SCALE GENOMIC DNA]</scope>
    <source>
        <strain evidence="2">SN15 / ATCC MYA-4574 / FGSC 10173)</strain>
    </source>
</reference>
<proteinExistence type="predicted"/>
<dbReference type="EMBL" id="CP069027">
    <property type="protein sequence ID" value="QRC95042.1"/>
    <property type="molecule type" value="Genomic_DNA"/>
</dbReference>